<dbReference type="RefSeq" id="WP_024843310.1">
    <property type="nucleotide sequence ID" value="NZ_CP038206.1"/>
</dbReference>
<protein>
    <submittedName>
        <fullName evidence="2">SlyX family protein</fullName>
    </submittedName>
    <submittedName>
        <fullName evidence="4">SlyX protein</fullName>
    </submittedName>
</protein>
<evidence type="ECO:0000313" key="7">
    <source>
        <dbReference type="Proteomes" id="UP000509322"/>
    </source>
</evidence>
<dbReference type="Proteomes" id="UP000273626">
    <property type="component" value="Unassembled WGS sequence"/>
</dbReference>
<evidence type="ECO:0000313" key="2">
    <source>
        <dbReference type="EMBL" id="QFG35684.1"/>
    </source>
</evidence>
<dbReference type="Proteomes" id="UP000326453">
    <property type="component" value="Chromosome 2"/>
</dbReference>
<evidence type="ECO:0000256" key="1">
    <source>
        <dbReference type="SAM" id="MobiDB-lite"/>
    </source>
</evidence>
<dbReference type="Proteomes" id="UP000509322">
    <property type="component" value="Chromosome 1"/>
</dbReference>
<proteinExistence type="predicted"/>
<dbReference type="Pfam" id="PF04102">
    <property type="entry name" value="SlyX"/>
    <property type="match status" value="1"/>
</dbReference>
<dbReference type="InterPro" id="IPR007236">
    <property type="entry name" value="SlyX"/>
</dbReference>
<evidence type="ECO:0000313" key="3">
    <source>
        <dbReference type="EMBL" id="QLH13957.1"/>
    </source>
</evidence>
<reference evidence="2 6" key="2">
    <citation type="submission" date="2019-01" db="EMBL/GenBank/DDBJ databases">
        <title>Complete Genome Sequence and Annotation of the Paracoccus pantotrophus type strain DSM 2944.</title>
        <authorList>
            <person name="Bockwoldt J.A."/>
            <person name="Zimmermann M."/>
            <person name="Tiso T."/>
            <person name="Blank L.M."/>
        </authorList>
    </citation>
    <scope>NUCLEOTIDE SEQUENCE [LARGE SCALE GENOMIC DNA]</scope>
    <source>
        <strain evidence="2 6">DSM 2944</strain>
    </source>
</reference>
<reference evidence="4 5" key="1">
    <citation type="submission" date="2018-10" db="EMBL/GenBank/DDBJ databases">
        <title>Genomic Encyclopedia of Archaeal and Bacterial Type Strains, Phase II (KMG-II): from individual species to whole genera.</title>
        <authorList>
            <person name="Goeker M."/>
        </authorList>
    </citation>
    <scope>NUCLEOTIDE SEQUENCE [LARGE SCALE GENOMIC DNA]</scope>
    <source>
        <strain evidence="5">ATCC 35512 / DSM 2944 / CIP 106514 / LMD 82.5 / NBRC 102493 / NCCB 82005 / GB17</strain>
        <strain evidence="4">DSM 2944</strain>
    </source>
</reference>
<evidence type="ECO:0000313" key="6">
    <source>
        <dbReference type="Proteomes" id="UP000326453"/>
    </source>
</evidence>
<evidence type="ECO:0000313" key="4">
    <source>
        <dbReference type="EMBL" id="RKS44071.1"/>
    </source>
</evidence>
<name>A0A1I5CFH1_PARPN</name>
<gene>
    <name evidence="4" type="ORF">BDE18_2901</name>
    <name evidence="2" type="ORF">ESD82_05870</name>
    <name evidence="3" type="ORF">HYQ43_06825</name>
</gene>
<evidence type="ECO:0000313" key="5">
    <source>
        <dbReference type="Proteomes" id="UP000273626"/>
    </source>
</evidence>
<dbReference type="EMBL" id="CP058689">
    <property type="protein sequence ID" value="QLH13957.1"/>
    <property type="molecule type" value="Genomic_DNA"/>
</dbReference>
<reference evidence="3 7" key="3">
    <citation type="submission" date="2020-07" db="EMBL/GenBank/DDBJ databases">
        <title>The complete genome of Paracoccus pantotrophus ACCC 10489.</title>
        <authorList>
            <person name="Si Y."/>
        </authorList>
    </citation>
    <scope>NUCLEOTIDE SEQUENCE [LARGE SCALE GENOMIC DNA]</scope>
    <source>
        <strain evidence="3 7">ACCC10489</strain>
    </source>
</reference>
<feature type="region of interest" description="Disordered" evidence="1">
    <location>
        <begin position="51"/>
        <end position="71"/>
    </location>
</feature>
<accession>A0A1I5CFH1</accession>
<dbReference type="GeneID" id="51370083"/>
<dbReference type="EMBL" id="CP044423">
    <property type="protein sequence ID" value="QFG35684.1"/>
    <property type="molecule type" value="Genomic_DNA"/>
</dbReference>
<dbReference type="AlphaFoldDB" id="A0A1I5CFH1"/>
<dbReference type="EMBL" id="RBLI01000002">
    <property type="protein sequence ID" value="RKS44071.1"/>
    <property type="molecule type" value="Genomic_DNA"/>
</dbReference>
<keyword evidence="5" id="KW-1185">Reference proteome</keyword>
<dbReference type="KEGG" id="ppan:ESD82_05870"/>
<sequence length="71" mass="8083">MDKQTQERIERLEEAAAYLARTVEDLSGIVARQEGEIARLARHVGMLMEREAEREAEAGTVPLADQRPPHW</sequence>
<organism evidence="2 6">
    <name type="scientific">Paracoccus pantotrophus</name>
    <name type="common">Thiosphaera pantotropha</name>
    <dbReference type="NCBI Taxonomy" id="82367"/>
    <lineage>
        <taxon>Bacteria</taxon>
        <taxon>Pseudomonadati</taxon>
        <taxon>Pseudomonadota</taxon>
        <taxon>Alphaproteobacteria</taxon>
        <taxon>Rhodobacterales</taxon>
        <taxon>Paracoccaceae</taxon>
        <taxon>Paracoccus</taxon>
    </lineage>
</organism>